<feature type="transmembrane region" description="Helical" evidence="7">
    <location>
        <begin position="216"/>
        <end position="235"/>
    </location>
</feature>
<dbReference type="GO" id="GO:0008961">
    <property type="term" value="F:phosphatidylglycerol-prolipoprotein diacylglyceryl transferase activity"/>
    <property type="evidence" value="ECO:0007669"/>
    <property type="project" value="UniProtKB-UniRule"/>
</dbReference>
<dbReference type="HAMAP" id="MF_01147">
    <property type="entry name" value="Lgt"/>
    <property type="match status" value="1"/>
</dbReference>
<keyword evidence="4 7" id="KW-0812">Transmembrane</keyword>
<comment type="similarity">
    <text evidence="1 7">Belongs to the Lgt family.</text>
</comment>
<feature type="transmembrane region" description="Helical" evidence="7">
    <location>
        <begin position="186"/>
        <end position="204"/>
    </location>
</feature>
<evidence type="ECO:0000256" key="5">
    <source>
        <dbReference type="ARBA" id="ARBA00022989"/>
    </source>
</evidence>
<sequence>MYLPASLPSPDPVLSQLNLGPLTIHTYALCILAGIAAAIVITQRRLKRRGGNPEVVLDVVLWCVPLGLVGARFYHVFTHISDYFYPGADPWDIIKIWDGGNALYGSLIGGALGVFIGCRRAGVRFLSFADAVAPAMLVAQAIGRLGNWFNHELFGLPTTLPWGLEIESSNPNFPADAAIGTLFHPLFLYEIIWNLIGVAVILWLERRMRARWGRALGLYLIWYGLGRSWLEAIRIDPSSNVFLGIPANIWASFAAIAVGLAIVIVQGIRHPEAETSVYRAGFEPVAEADADENTTAEAAPEDSSADPAEPAPTSAPAPAPEPAPDEDGPSPSKSPDA</sequence>
<name>A0A1R4FYP1_9MICC</name>
<dbReference type="EMBL" id="FUHW01000024">
    <property type="protein sequence ID" value="SJM61028.1"/>
    <property type="molecule type" value="Genomic_DNA"/>
</dbReference>
<evidence type="ECO:0000256" key="3">
    <source>
        <dbReference type="ARBA" id="ARBA00022679"/>
    </source>
</evidence>
<keyword evidence="3 7" id="KW-0808">Transferase</keyword>
<feature type="binding site" evidence="7">
    <location>
        <position position="144"/>
    </location>
    <ligand>
        <name>a 1,2-diacyl-sn-glycero-3-phospho-(1'-sn-glycerol)</name>
        <dbReference type="ChEBI" id="CHEBI:64716"/>
    </ligand>
</feature>
<feature type="compositionally biased region" description="Acidic residues" evidence="8">
    <location>
        <begin position="288"/>
        <end position="304"/>
    </location>
</feature>
<dbReference type="Pfam" id="PF01790">
    <property type="entry name" value="LGT"/>
    <property type="match status" value="1"/>
</dbReference>
<evidence type="ECO:0000256" key="4">
    <source>
        <dbReference type="ARBA" id="ARBA00022692"/>
    </source>
</evidence>
<comment type="function">
    <text evidence="7">Catalyzes the transfer of the diacylglyceryl group from phosphatidylglycerol to the sulfhydryl group of the N-terminal cysteine of a prolipoprotein, the first step in the formation of mature lipoproteins.</text>
</comment>
<protein>
    <recommendedName>
        <fullName evidence="7">Phosphatidylglycerol--prolipoprotein diacylglyceryl transferase</fullName>
        <ecNumber evidence="7">2.5.1.145</ecNumber>
    </recommendedName>
</protein>
<organism evidence="9 10">
    <name type="scientific">Arthrobacter rhombi</name>
    <dbReference type="NCBI Taxonomy" id="71253"/>
    <lineage>
        <taxon>Bacteria</taxon>
        <taxon>Bacillati</taxon>
        <taxon>Actinomycetota</taxon>
        <taxon>Actinomycetes</taxon>
        <taxon>Micrococcales</taxon>
        <taxon>Micrococcaceae</taxon>
        <taxon>Arthrobacter</taxon>
    </lineage>
</organism>
<comment type="pathway">
    <text evidence="7">Protein modification; lipoprotein biosynthesis (diacylglyceryl transfer).</text>
</comment>
<evidence type="ECO:0000256" key="6">
    <source>
        <dbReference type="ARBA" id="ARBA00023136"/>
    </source>
</evidence>
<feature type="transmembrane region" description="Helical" evidence="7">
    <location>
        <begin position="125"/>
        <end position="143"/>
    </location>
</feature>
<evidence type="ECO:0000256" key="7">
    <source>
        <dbReference type="HAMAP-Rule" id="MF_01147"/>
    </source>
</evidence>
<feature type="transmembrane region" description="Helical" evidence="7">
    <location>
        <begin position="241"/>
        <end position="265"/>
    </location>
</feature>
<dbReference type="PANTHER" id="PTHR30589">
    <property type="entry name" value="PROLIPOPROTEIN DIACYLGLYCERYL TRANSFERASE"/>
    <property type="match status" value="1"/>
</dbReference>
<dbReference type="PROSITE" id="PS01311">
    <property type="entry name" value="LGT"/>
    <property type="match status" value="1"/>
</dbReference>
<evidence type="ECO:0000313" key="9">
    <source>
        <dbReference type="EMBL" id="SJM61028.1"/>
    </source>
</evidence>
<keyword evidence="10" id="KW-1185">Reference proteome</keyword>
<evidence type="ECO:0000256" key="2">
    <source>
        <dbReference type="ARBA" id="ARBA00022475"/>
    </source>
</evidence>
<dbReference type="EC" id="2.5.1.145" evidence="7"/>
<evidence type="ECO:0000313" key="10">
    <source>
        <dbReference type="Proteomes" id="UP000195913"/>
    </source>
</evidence>
<keyword evidence="6 7" id="KW-0472">Membrane</keyword>
<dbReference type="NCBIfam" id="TIGR00544">
    <property type="entry name" value="lgt"/>
    <property type="match status" value="1"/>
</dbReference>
<feature type="transmembrane region" description="Helical" evidence="7">
    <location>
        <begin position="96"/>
        <end position="118"/>
    </location>
</feature>
<feature type="transmembrane region" description="Helical" evidence="7">
    <location>
        <begin position="55"/>
        <end position="76"/>
    </location>
</feature>
<dbReference type="InterPro" id="IPR001640">
    <property type="entry name" value="Lgt"/>
</dbReference>
<keyword evidence="5 7" id="KW-1133">Transmembrane helix</keyword>
<keyword evidence="9" id="KW-0449">Lipoprotein</keyword>
<feature type="compositionally biased region" description="Pro residues" evidence="8">
    <location>
        <begin position="309"/>
        <end position="322"/>
    </location>
</feature>
<dbReference type="Proteomes" id="UP000195913">
    <property type="component" value="Unassembled WGS sequence"/>
</dbReference>
<dbReference type="GO" id="GO:0042158">
    <property type="term" value="P:lipoprotein biosynthetic process"/>
    <property type="evidence" value="ECO:0007669"/>
    <property type="project" value="UniProtKB-UniRule"/>
</dbReference>
<dbReference type="RefSeq" id="WP_086997220.1">
    <property type="nucleotide sequence ID" value="NZ_FUHW01000024.1"/>
</dbReference>
<evidence type="ECO:0000256" key="8">
    <source>
        <dbReference type="SAM" id="MobiDB-lite"/>
    </source>
</evidence>
<accession>A0A1R4FYP1</accession>
<dbReference type="UniPathway" id="UPA00664"/>
<comment type="subcellular location">
    <subcellularLocation>
        <location evidence="7">Cell membrane</location>
        <topology evidence="7">Multi-pass membrane protein</topology>
    </subcellularLocation>
</comment>
<dbReference type="AlphaFoldDB" id="A0A1R4FYP1"/>
<gene>
    <name evidence="7" type="primary">lgt</name>
    <name evidence="9" type="ORF">FM101_06640</name>
</gene>
<dbReference type="GO" id="GO:0005886">
    <property type="term" value="C:plasma membrane"/>
    <property type="evidence" value="ECO:0007669"/>
    <property type="project" value="UniProtKB-SubCell"/>
</dbReference>
<feature type="region of interest" description="Disordered" evidence="8">
    <location>
        <begin position="288"/>
        <end position="337"/>
    </location>
</feature>
<keyword evidence="2 7" id="KW-1003">Cell membrane</keyword>
<keyword evidence="9" id="KW-0328">Glycosyltransferase</keyword>
<feature type="transmembrane region" description="Helical" evidence="7">
    <location>
        <begin position="24"/>
        <end position="43"/>
    </location>
</feature>
<dbReference type="PANTHER" id="PTHR30589:SF0">
    <property type="entry name" value="PHOSPHATIDYLGLYCEROL--PROLIPOPROTEIN DIACYLGLYCERYL TRANSFERASE"/>
    <property type="match status" value="1"/>
</dbReference>
<comment type="catalytic activity">
    <reaction evidence="7">
        <text>L-cysteinyl-[prolipoprotein] + a 1,2-diacyl-sn-glycero-3-phospho-(1'-sn-glycerol) = an S-1,2-diacyl-sn-glyceryl-L-cysteinyl-[prolipoprotein] + sn-glycerol 1-phosphate + H(+)</text>
        <dbReference type="Rhea" id="RHEA:56712"/>
        <dbReference type="Rhea" id="RHEA-COMP:14679"/>
        <dbReference type="Rhea" id="RHEA-COMP:14680"/>
        <dbReference type="ChEBI" id="CHEBI:15378"/>
        <dbReference type="ChEBI" id="CHEBI:29950"/>
        <dbReference type="ChEBI" id="CHEBI:57685"/>
        <dbReference type="ChEBI" id="CHEBI:64716"/>
        <dbReference type="ChEBI" id="CHEBI:140658"/>
        <dbReference type="EC" id="2.5.1.145"/>
    </reaction>
</comment>
<proteinExistence type="inferred from homology"/>
<evidence type="ECO:0000256" key="1">
    <source>
        <dbReference type="ARBA" id="ARBA00007150"/>
    </source>
</evidence>
<reference evidence="9 10" key="1">
    <citation type="submission" date="2017-02" db="EMBL/GenBank/DDBJ databases">
        <authorList>
            <person name="Peterson S.W."/>
        </authorList>
    </citation>
    <scope>NUCLEOTIDE SEQUENCE [LARGE SCALE GENOMIC DNA]</scope>
    <source>
        <strain evidence="9 10">B Ar 00.02</strain>
    </source>
</reference>